<keyword evidence="2 5" id="KW-0812">Transmembrane</keyword>
<sequence>MTGSTPRCCGCINILTGTTILVVLYLIGGSLCTVSGVMGLARNTDYGAYGEMYHSSSTTSWINLANGLLVMLFASLALHSLRNKRSGYMMPLFVYQLFDILCYVIVIGIIIIYWSAIYNYIEEYVSMMGSDVQESFNSISPSTFKGIVIGTLVLFMLIKIYFATVVYRCHKHIVTQAFAPQPISTLAWNQASVENGIHIYNYRQPPTYTDVQKIPLVEDVEPVDDQKPPVYAA</sequence>
<keyword evidence="3 5" id="KW-1133">Transmembrane helix</keyword>
<name>A0A6F9DIT6_9ASCI</name>
<dbReference type="AlphaFoldDB" id="A0A6F9DIT6"/>
<evidence type="ECO:0000256" key="1">
    <source>
        <dbReference type="ARBA" id="ARBA00004127"/>
    </source>
</evidence>
<evidence type="ECO:0000256" key="3">
    <source>
        <dbReference type="ARBA" id="ARBA00022989"/>
    </source>
</evidence>
<evidence type="ECO:0000313" key="6">
    <source>
        <dbReference type="EMBL" id="CAB3263384.1"/>
    </source>
</evidence>
<dbReference type="PANTHER" id="PTHR12479">
    <property type="entry name" value="LYSOSOMAL-ASSOCIATED TRANSMEMBRANE PROTEIN"/>
    <property type="match status" value="1"/>
</dbReference>
<organism evidence="6">
    <name type="scientific">Phallusia mammillata</name>
    <dbReference type="NCBI Taxonomy" id="59560"/>
    <lineage>
        <taxon>Eukaryota</taxon>
        <taxon>Metazoa</taxon>
        <taxon>Chordata</taxon>
        <taxon>Tunicata</taxon>
        <taxon>Ascidiacea</taxon>
        <taxon>Phlebobranchia</taxon>
        <taxon>Ascidiidae</taxon>
        <taxon>Phallusia</taxon>
    </lineage>
</organism>
<feature type="transmembrane region" description="Helical" evidence="5">
    <location>
        <begin position="93"/>
        <end position="121"/>
    </location>
</feature>
<dbReference type="GO" id="GO:0012505">
    <property type="term" value="C:endomembrane system"/>
    <property type="evidence" value="ECO:0007669"/>
    <property type="project" value="UniProtKB-SubCell"/>
</dbReference>
<protein>
    <submittedName>
        <fullName evidence="6">Lysosomal-associated transmembrane protein 4A</fullName>
    </submittedName>
</protein>
<accession>A0A6F9DIT6</accession>
<dbReference type="EMBL" id="LR787522">
    <property type="protein sequence ID" value="CAB3263384.1"/>
    <property type="molecule type" value="mRNA"/>
</dbReference>
<dbReference type="PANTHER" id="PTHR12479:SF10">
    <property type="entry name" value="LYSOSOMAL-ASSOCIATED TRANSMEMBRANE PROTEIN"/>
    <property type="match status" value="1"/>
</dbReference>
<evidence type="ECO:0000256" key="5">
    <source>
        <dbReference type="SAM" id="Phobius"/>
    </source>
</evidence>
<feature type="transmembrane region" description="Helical" evidence="5">
    <location>
        <begin position="61"/>
        <end position="81"/>
    </location>
</feature>
<evidence type="ECO:0000256" key="4">
    <source>
        <dbReference type="ARBA" id="ARBA00023136"/>
    </source>
</evidence>
<comment type="subcellular location">
    <subcellularLocation>
        <location evidence="1">Endomembrane system</location>
        <topology evidence="1">Multi-pass membrane protein</topology>
    </subcellularLocation>
</comment>
<dbReference type="InterPro" id="IPR051115">
    <property type="entry name" value="LAPTM_transporter"/>
</dbReference>
<dbReference type="GO" id="GO:0005765">
    <property type="term" value="C:lysosomal membrane"/>
    <property type="evidence" value="ECO:0007669"/>
    <property type="project" value="TreeGrafter"/>
</dbReference>
<evidence type="ECO:0000256" key="2">
    <source>
        <dbReference type="ARBA" id="ARBA00022692"/>
    </source>
</evidence>
<feature type="transmembrane region" description="Helical" evidence="5">
    <location>
        <begin position="12"/>
        <end position="41"/>
    </location>
</feature>
<gene>
    <name evidence="6" type="primary">Laptm4a-002</name>
</gene>
<proteinExistence type="evidence at transcript level"/>
<feature type="transmembrane region" description="Helical" evidence="5">
    <location>
        <begin position="147"/>
        <end position="167"/>
    </location>
</feature>
<keyword evidence="4 5" id="KW-0472">Membrane</keyword>
<reference evidence="6" key="1">
    <citation type="submission" date="2020-04" db="EMBL/GenBank/DDBJ databases">
        <authorList>
            <person name="Neveu A P."/>
        </authorList>
    </citation>
    <scope>NUCLEOTIDE SEQUENCE</scope>
    <source>
        <tissue evidence="6">Whole embryo</tissue>
    </source>
</reference>